<dbReference type="PROSITE" id="PS50222">
    <property type="entry name" value="EF_HAND_2"/>
    <property type="match status" value="1"/>
</dbReference>
<keyword evidence="4" id="KW-1185">Reference proteome</keyword>
<name>A0A8X7YMU1_POPTO</name>
<dbReference type="OrthoDB" id="846202at2759"/>
<keyword evidence="1" id="KW-0106">Calcium</keyword>
<dbReference type="AlphaFoldDB" id="A0A8X7YMU1"/>
<dbReference type="InterPro" id="IPR018247">
    <property type="entry name" value="EF_Hand_1_Ca_BS"/>
</dbReference>
<dbReference type="SUPFAM" id="SSF47473">
    <property type="entry name" value="EF-hand"/>
    <property type="match status" value="1"/>
</dbReference>
<dbReference type="Pfam" id="PF13202">
    <property type="entry name" value="EF-hand_5"/>
    <property type="match status" value="1"/>
</dbReference>
<dbReference type="Gene3D" id="1.10.238.10">
    <property type="entry name" value="EF-hand"/>
    <property type="match status" value="1"/>
</dbReference>
<organism evidence="3 4">
    <name type="scientific">Populus tomentosa</name>
    <name type="common">Chinese white poplar</name>
    <dbReference type="NCBI Taxonomy" id="118781"/>
    <lineage>
        <taxon>Eukaryota</taxon>
        <taxon>Viridiplantae</taxon>
        <taxon>Streptophyta</taxon>
        <taxon>Embryophyta</taxon>
        <taxon>Tracheophyta</taxon>
        <taxon>Spermatophyta</taxon>
        <taxon>Magnoliopsida</taxon>
        <taxon>eudicotyledons</taxon>
        <taxon>Gunneridae</taxon>
        <taxon>Pentapetalae</taxon>
        <taxon>rosids</taxon>
        <taxon>fabids</taxon>
        <taxon>Malpighiales</taxon>
        <taxon>Salicaceae</taxon>
        <taxon>Saliceae</taxon>
        <taxon>Populus</taxon>
    </lineage>
</organism>
<gene>
    <name evidence="3" type="ORF">POTOM_045902</name>
</gene>
<dbReference type="InterPro" id="IPR002048">
    <property type="entry name" value="EF_hand_dom"/>
</dbReference>
<comment type="caution">
    <text evidence="3">The sequence shown here is derived from an EMBL/GenBank/DDBJ whole genome shotgun (WGS) entry which is preliminary data.</text>
</comment>
<dbReference type="PROSITE" id="PS00018">
    <property type="entry name" value="EF_HAND_1"/>
    <property type="match status" value="1"/>
</dbReference>
<evidence type="ECO:0000256" key="1">
    <source>
        <dbReference type="ARBA" id="ARBA00022837"/>
    </source>
</evidence>
<reference evidence="3" key="1">
    <citation type="journal article" date="2020" name="bioRxiv">
        <title>Hybrid origin of Populus tomentosa Carr. identified through genome sequencing and phylogenomic analysis.</title>
        <authorList>
            <person name="An X."/>
            <person name="Gao K."/>
            <person name="Chen Z."/>
            <person name="Li J."/>
            <person name="Yang X."/>
            <person name="Yang X."/>
            <person name="Zhou J."/>
            <person name="Guo T."/>
            <person name="Zhao T."/>
            <person name="Huang S."/>
            <person name="Miao D."/>
            <person name="Khan W.U."/>
            <person name="Rao P."/>
            <person name="Ye M."/>
            <person name="Lei B."/>
            <person name="Liao W."/>
            <person name="Wang J."/>
            <person name="Ji L."/>
            <person name="Li Y."/>
            <person name="Guo B."/>
            <person name="Mustafa N.S."/>
            <person name="Li S."/>
            <person name="Yun Q."/>
            <person name="Keller S.R."/>
            <person name="Mao J."/>
            <person name="Zhang R."/>
            <person name="Strauss S.H."/>
        </authorList>
    </citation>
    <scope>NUCLEOTIDE SEQUENCE</scope>
    <source>
        <strain evidence="3">GM15</strain>
        <tissue evidence="3">Leaf</tissue>
    </source>
</reference>
<evidence type="ECO:0000313" key="3">
    <source>
        <dbReference type="EMBL" id="KAG6751368.1"/>
    </source>
</evidence>
<protein>
    <recommendedName>
        <fullName evidence="2">EF-hand domain-containing protein</fullName>
    </recommendedName>
</protein>
<evidence type="ECO:0000313" key="4">
    <source>
        <dbReference type="Proteomes" id="UP000886885"/>
    </source>
</evidence>
<evidence type="ECO:0000259" key="2">
    <source>
        <dbReference type="PROSITE" id="PS50222"/>
    </source>
</evidence>
<dbReference type="Pfam" id="PF00036">
    <property type="entry name" value="EF-hand_1"/>
    <property type="match status" value="1"/>
</dbReference>
<proteinExistence type="predicted"/>
<dbReference type="GO" id="GO:0005509">
    <property type="term" value="F:calcium ion binding"/>
    <property type="evidence" value="ECO:0007669"/>
    <property type="project" value="InterPro"/>
</dbReference>
<sequence>MDMKEIRRTAKAYYENLSDEKKGDVDRFFKKMDRNGDGQINLAEFVGYLWNDNNTVLTDPSLFKALDTDGNGNLDRKEAIVLYYIKKSGRALSCKSCDKFLAGAYFSCSQCFFKDSSSIYGICCDCYGKKKFTDHHSDAIFLDNYTLLLQSRSVVHAAPKKKREMALQILKQGLQLASFTGALECFFNGGAGDDDSNCSIM</sequence>
<dbReference type="EMBL" id="JAAWWB010000026">
    <property type="protein sequence ID" value="KAG6751368.1"/>
    <property type="molecule type" value="Genomic_DNA"/>
</dbReference>
<dbReference type="Proteomes" id="UP000886885">
    <property type="component" value="Chromosome 13D"/>
</dbReference>
<feature type="domain" description="EF-hand" evidence="2">
    <location>
        <begin position="20"/>
        <end position="55"/>
    </location>
</feature>
<accession>A0A8X7YMU1</accession>
<dbReference type="InterPro" id="IPR011992">
    <property type="entry name" value="EF-hand-dom_pair"/>
</dbReference>